<dbReference type="InterPro" id="IPR000835">
    <property type="entry name" value="HTH_MarR-typ"/>
</dbReference>
<dbReference type="SMART" id="SM00347">
    <property type="entry name" value="HTH_MARR"/>
    <property type="match status" value="1"/>
</dbReference>
<dbReference type="EMBL" id="VHQG01000005">
    <property type="protein sequence ID" value="TPW74071.1"/>
    <property type="molecule type" value="Genomic_DNA"/>
</dbReference>
<dbReference type="SUPFAM" id="SSF46785">
    <property type="entry name" value="Winged helix' DNA-binding domain"/>
    <property type="match status" value="1"/>
</dbReference>
<proteinExistence type="predicted"/>
<evidence type="ECO:0000259" key="1">
    <source>
        <dbReference type="PROSITE" id="PS50995"/>
    </source>
</evidence>
<dbReference type="PROSITE" id="PS50995">
    <property type="entry name" value="HTH_MARR_2"/>
    <property type="match status" value="1"/>
</dbReference>
<feature type="domain" description="HTH marR-type" evidence="1">
    <location>
        <begin position="1"/>
        <end position="140"/>
    </location>
</feature>
<dbReference type="Gene3D" id="1.10.10.10">
    <property type="entry name" value="Winged helix-like DNA-binding domain superfamily/Winged helix DNA-binding domain"/>
    <property type="match status" value="1"/>
</dbReference>
<protein>
    <submittedName>
        <fullName evidence="2">MarR family transcriptional regulator</fullName>
    </submittedName>
</protein>
<name>A0A506XNB1_9MICO</name>
<dbReference type="OrthoDB" id="162531at2"/>
<dbReference type="Proteomes" id="UP000316252">
    <property type="component" value="Unassembled WGS sequence"/>
</dbReference>
<dbReference type="InterPro" id="IPR036388">
    <property type="entry name" value="WH-like_DNA-bd_sf"/>
</dbReference>
<sequence>MADDRQARVFAVGTAMQRYQRSVQAFDDEVGRRLGLGPADLRCLDWLADGPKTAGQLSSGTGLRPAATTALIDRLAARGLVERIPSETDRRRVLVRMTEQGQRETAAFYWPLVEEGQGLMDALGDAELELMRTHLEAITALTDRHRARLTEGG</sequence>
<dbReference type="PANTHER" id="PTHR33164:SF106">
    <property type="entry name" value="TRANSCRIPTIONAL REGULATORY PROTEIN"/>
    <property type="match status" value="1"/>
</dbReference>
<comment type="caution">
    <text evidence="2">The sequence shown here is derived from an EMBL/GenBank/DDBJ whole genome shotgun (WGS) entry which is preliminary data.</text>
</comment>
<dbReference type="InterPro" id="IPR036390">
    <property type="entry name" value="WH_DNA-bd_sf"/>
</dbReference>
<dbReference type="Pfam" id="PF12802">
    <property type="entry name" value="MarR_2"/>
    <property type="match status" value="1"/>
</dbReference>
<reference evidence="2 3" key="1">
    <citation type="submission" date="2019-06" db="EMBL/GenBank/DDBJ databases">
        <authorList>
            <person name="Li F."/>
        </authorList>
    </citation>
    <scope>NUCLEOTIDE SEQUENCE [LARGE SCALE GENOMIC DNA]</scope>
    <source>
        <strain evidence="2 3">10F1D-1</strain>
    </source>
</reference>
<dbReference type="PANTHER" id="PTHR33164">
    <property type="entry name" value="TRANSCRIPTIONAL REGULATOR, MARR FAMILY"/>
    <property type="match status" value="1"/>
</dbReference>
<dbReference type="AlphaFoldDB" id="A0A506XNB1"/>
<accession>A0A506XNB1</accession>
<evidence type="ECO:0000313" key="3">
    <source>
        <dbReference type="Proteomes" id="UP000316252"/>
    </source>
</evidence>
<dbReference type="RefSeq" id="WP_141164650.1">
    <property type="nucleotide sequence ID" value="NZ_VHQG01000005.1"/>
</dbReference>
<dbReference type="GO" id="GO:0006950">
    <property type="term" value="P:response to stress"/>
    <property type="evidence" value="ECO:0007669"/>
    <property type="project" value="TreeGrafter"/>
</dbReference>
<keyword evidence="3" id="KW-1185">Reference proteome</keyword>
<organism evidence="2 3">
    <name type="scientific">Schumannella soli</name>
    <dbReference type="NCBI Taxonomy" id="2590779"/>
    <lineage>
        <taxon>Bacteria</taxon>
        <taxon>Bacillati</taxon>
        <taxon>Actinomycetota</taxon>
        <taxon>Actinomycetes</taxon>
        <taxon>Micrococcales</taxon>
        <taxon>Microbacteriaceae</taxon>
        <taxon>Schumannella</taxon>
    </lineage>
</organism>
<dbReference type="InterPro" id="IPR039422">
    <property type="entry name" value="MarR/SlyA-like"/>
</dbReference>
<gene>
    <name evidence="2" type="ORF">FJ657_15610</name>
</gene>
<evidence type="ECO:0000313" key="2">
    <source>
        <dbReference type="EMBL" id="TPW74071.1"/>
    </source>
</evidence>
<dbReference type="GO" id="GO:0003700">
    <property type="term" value="F:DNA-binding transcription factor activity"/>
    <property type="evidence" value="ECO:0007669"/>
    <property type="project" value="InterPro"/>
</dbReference>